<proteinExistence type="inferred from homology"/>
<dbReference type="RefSeq" id="WP_116023059.1">
    <property type="nucleotide sequence ID" value="NZ_QTTT01000001.1"/>
</dbReference>
<dbReference type="EMBL" id="QTTT01000001">
    <property type="protein sequence ID" value="REE97583.1"/>
    <property type="molecule type" value="Genomic_DNA"/>
</dbReference>
<dbReference type="InterPro" id="IPR036291">
    <property type="entry name" value="NAD(P)-bd_dom_sf"/>
</dbReference>
<dbReference type="PANTHER" id="PTHR44196">
    <property type="entry name" value="DEHYDROGENASE/REDUCTASE SDR FAMILY MEMBER 7B"/>
    <property type="match status" value="1"/>
</dbReference>
<dbReference type="Gene3D" id="3.40.50.720">
    <property type="entry name" value="NAD(P)-binding Rossmann-like Domain"/>
    <property type="match status" value="1"/>
</dbReference>
<keyword evidence="4" id="KW-1185">Reference proteome</keyword>
<dbReference type="SUPFAM" id="SSF51735">
    <property type="entry name" value="NAD(P)-binding Rossmann-fold domains"/>
    <property type="match status" value="1"/>
</dbReference>
<dbReference type="PANTHER" id="PTHR44196:SF1">
    <property type="entry name" value="DEHYDROGENASE_REDUCTASE SDR FAMILY MEMBER 7B"/>
    <property type="match status" value="1"/>
</dbReference>
<dbReference type="GO" id="GO:0016491">
    <property type="term" value="F:oxidoreductase activity"/>
    <property type="evidence" value="ECO:0007669"/>
    <property type="project" value="UniProtKB-KW"/>
</dbReference>
<dbReference type="AlphaFoldDB" id="A0A3D9SU85"/>
<accession>A0A3D9SU85</accession>
<evidence type="ECO:0000313" key="4">
    <source>
        <dbReference type="Proteomes" id="UP000256661"/>
    </source>
</evidence>
<dbReference type="CDD" id="cd05233">
    <property type="entry name" value="SDR_c"/>
    <property type="match status" value="1"/>
</dbReference>
<dbReference type="PROSITE" id="PS00061">
    <property type="entry name" value="ADH_SHORT"/>
    <property type="match status" value="1"/>
</dbReference>
<sequence>MTGLPGYEPGTPETFAAIGARAFLIAGATGPMAEPTVRLLTARGDRLLLTGRNSGRLDELRRRYGDQIATFTGDVARPAQAARAAGIAHRLFGGLDGLVHMIGGFAAGSASGTDPRVHERLLHANFLSAVVTTQAVLPLLGRPAWLVYIGSQAVADPPPALGAYAASKAALTTWARALARETEHGGLQVNVVQTASAGTPHGGPSPVRPPAGELRVVTPEQVAHVVGFLTSPNGLTGSVVPVPGRRAG</sequence>
<evidence type="ECO:0000256" key="2">
    <source>
        <dbReference type="ARBA" id="ARBA00023002"/>
    </source>
</evidence>
<dbReference type="Pfam" id="PF00106">
    <property type="entry name" value="adh_short"/>
    <property type="match status" value="1"/>
</dbReference>
<dbReference type="PRINTS" id="PR00081">
    <property type="entry name" value="GDHRDH"/>
</dbReference>
<comment type="similarity">
    <text evidence="1">Belongs to the short-chain dehydrogenases/reductases (SDR) family.</text>
</comment>
<comment type="caution">
    <text evidence="3">The sequence shown here is derived from an EMBL/GenBank/DDBJ whole genome shotgun (WGS) entry which is preliminary data.</text>
</comment>
<dbReference type="GO" id="GO:0016020">
    <property type="term" value="C:membrane"/>
    <property type="evidence" value="ECO:0007669"/>
    <property type="project" value="TreeGrafter"/>
</dbReference>
<dbReference type="InterPro" id="IPR002347">
    <property type="entry name" value="SDR_fam"/>
</dbReference>
<gene>
    <name evidence="3" type="ORF">DFJ69_3056</name>
</gene>
<evidence type="ECO:0000256" key="1">
    <source>
        <dbReference type="ARBA" id="ARBA00006484"/>
    </source>
</evidence>
<keyword evidence="2" id="KW-0560">Oxidoreductase</keyword>
<reference evidence="3 4" key="1">
    <citation type="submission" date="2018-08" db="EMBL/GenBank/DDBJ databases">
        <title>Sequencing the genomes of 1000 actinobacteria strains.</title>
        <authorList>
            <person name="Klenk H.-P."/>
        </authorList>
    </citation>
    <scope>NUCLEOTIDE SEQUENCE [LARGE SCALE GENOMIC DNA]</scope>
    <source>
        <strain evidence="3 4">DSM 43927</strain>
    </source>
</reference>
<protein>
    <submittedName>
        <fullName evidence="3">Short-subunit dehydrogenase</fullName>
    </submittedName>
</protein>
<dbReference type="InterPro" id="IPR020904">
    <property type="entry name" value="Sc_DH/Rdtase_CS"/>
</dbReference>
<dbReference type="OrthoDB" id="9804774at2"/>
<name>A0A3D9SU85_9ACTN</name>
<dbReference type="Proteomes" id="UP000256661">
    <property type="component" value="Unassembled WGS sequence"/>
</dbReference>
<evidence type="ECO:0000313" key="3">
    <source>
        <dbReference type="EMBL" id="REE97583.1"/>
    </source>
</evidence>
<organism evidence="3 4">
    <name type="scientific">Thermomonospora umbrina</name>
    <dbReference type="NCBI Taxonomy" id="111806"/>
    <lineage>
        <taxon>Bacteria</taxon>
        <taxon>Bacillati</taxon>
        <taxon>Actinomycetota</taxon>
        <taxon>Actinomycetes</taxon>
        <taxon>Streptosporangiales</taxon>
        <taxon>Thermomonosporaceae</taxon>
        <taxon>Thermomonospora</taxon>
    </lineage>
</organism>